<dbReference type="AlphaFoldDB" id="A0AAN7TLW2"/>
<reference evidence="2 3" key="1">
    <citation type="submission" date="2023-11" db="EMBL/GenBank/DDBJ databases">
        <title>Dfirmibasis_genome.</title>
        <authorList>
            <person name="Edelbroek B."/>
            <person name="Kjellin J."/>
            <person name="Jerlstrom-Hultqvist J."/>
            <person name="Soderbom F."/>
        </authorList>
    </citation>
    <scope>NUCLEOTIDE SEQUENCE [LARGE SCALE GENOMIC DNA]</scope>
    <source>
        <strain evidence="2 3">TNS-C-14</strain>
    </source>
</reference>
<evidence type="ECO:0000313" key="2">
    <source>
        <dbReference type="EMBL" id="KAK5575169.1"/>
    </source>
</evidence>
<dbReference type="Proteomes" id="UP001344447">
    <property type="component" value="Unassembled WGS sequence"/>
</dbReference>
<organism evidence="2 3">
    <name type="scientific">Dictyostelium firmibasis</name>
    <dbReference type="NCBI Taxonomy" id="79012"/>
    <lineage>
        <taxon>Eukaryota</taxon>
        <taxon>Amoebozoa</taxon>
        <taxon>Evosea</taxon>
        <taxon>Eumycetozoa</taxon>
        <taxon>Dictyostelia</taxon>
        <taxon>Dictyosteliales</taxon>
        <taxon>Dictyosteliaceae</taxon>
        <taxon>Dictyostelium</taxon>
    </lineage>
</organism>
<proteinExistence type="predicted"/>
<sequence>MSLNNFSETEREIIVNQVFSNRVMVFNLLFERGNDSFKGLKKFEIKKILSILKANRNLAYGLSGNKNDLVVKLISVGFVRPPRRILDNTPTPTPTPIPTPPPPSPSQAFGNQLELFSKDEINAPDLGITVELAILDEKY</sequence>
<evidence type="ECO:0000256" key="1">
    <source>
        <dbReference type="SAM" id="MobiDB-lite"/>
    </source>
</evidence>
<feature type="region of interest" description="Disordered" evidence="1">
    <location>
        <begin position="84"/>
        <end position="110"/>
    </location>
</feature>
<accession>A0AAN7TLW2</accession>
<feature type="compositionally biased region" description="Pro residues" evidence="1">
    <location>
        <begin position="91"/>
        <end position="105"/>
    </location>
</feature>
<name>A0AAN7TLW2_9MYCE</name>
<protein>
    <submittedName>
        <fullName evidence="2">Uncharacterized protein</fullName>
    </submittedName>
</protein>
<dbReference type="EMBL" id="JAVFKY010000006">
    <property type="protein sequence ID" value="KAK5575169.1"/>
    <property type="molecule type" value="Genomic_DNA"/>
</dbReference>
<keyword evidence="3" id="KW-1185">Reference proteome</keyword>
<comment type="caution">
    <text evidence="2">The sequence shown here is derived from an EMBL/GenBank/DDBJ whole genome shotgun (WGS) entry which is preliminary data.</text>
</comment>
<evidence type="ECO:0000313" key="3">
    <source>
        <dbReference type="Proteomes" id="UP001344447"/>
    </source>
</evidence>
<gene>
    <name evidence="2" type="ORF">RB653_010425</name>
</gene>